<dbReference type="GO" id="GO:0006282">
    <property type="term" value="P:regulation of DNA repair"/>
    <property type="evidence" value="ECO:0007669"/>
    <property type="project" value="UniProtKB-UniRule"/>
</dbReference>
<reference evidence="10 11" key="1">
    <citation type="submission" date="2020-07" db="EMBL/GenBank/DDBJ databases">
        <title>Taxonomic revisions and descriptions of new bacterial species based on genomic comparisons in the high-G+C-content subgroup of the family Alcaligenaceae.</title>
        <authorList>
            <person name="Szabo A."/>
            <person name="Felfoldi T."/>
        </authorList>
    </citation>
    <scope>NUCLEOTIDE SEQUENCE [LARGE SCALE GENOMIC DNA]</scope>
    <source>
        <strain evidence="10 11">DSM 25667</strain>
    </source>
</reference>
<dbReference type="HAMAP" id="MF_01114">
    <property type="entry name" value="RecX"/>
    <property type="match status" value="1"/>
</dbReference>
<dbReference type="Pfam" id="PF21982">
    <property type="entry name" value="RecX_HTH1"/>
    <property type="match status" value="1"/>
</dbReference>
<dbReference type="InterPro" id="IPR053926">
    <property type="entry name" value="RecX_HTH_1st"/>
</dbReference>
<evidence type="ECO:0000256" key="3">
    <source>
        <dbReference type="ARBA" id="ARBA00018111"/>
    </source>
</evidence>
<dbReference type="Proteomes" id="UP000554144">
    <property type="component" value="Unassembled WGS sequence"/>
</dbReference>
<dbReference type="RefSeq" id="WP_130039372.1">
    <property type="nucleotide sequence ID" value="NZ_JACCEV010000002.1"/>
</dbReference>
<gene>
    <name evidence="5 10" type="primary">recX</name>
    <name evidence="10" type="ORF">H0A62_09420</name>
</gene>
<dbReference type="InterPro" id="IPR053925">
    <property type="entry name" value="RecX_HTH_3rd"/>
</dbReference>
<feature type="domain" description="RecX first three-helical" evidence="9">
    <location>
        <begin position="29"/>
        <end position="51"/>
    </location>
</feature>
<feature type="domain" description="RecX third three-helical" evidence="8">
    <location>
        <begin position="118"/>
        <end position="162"/>
    </location>
</feature>
<organism evidence="10 11">
    <name type="scientific">Pollutimonas harenae</name>
    <dbReference type="NCBI Taxonomy" id="657015"/>
    <lineage>
        <taxon>Bacteria</taxon>
        <taxon>Pseudomonadati</taxon>
        <taxon>Pseudomonadota</taxon>
        <taxon>Betaproteobacteria</taxon>
        <taxon>Burkholderiales</taxon>
        <taxon>Alcaligenaceae</taxon>
        <taxon>Pollutimonas</taxon>
    </lineage>
</organism>
<evidence type="ECO:0000259" key="9">
    <source>
        <dbReference type="Pfam" id="PF21982"/>
    </source>
</evidence>
<evidence type="ECO:0000313" key="11">
    <source>
        <dbReference type="Proteomes" id="UP000554144"/>
    </source>
</evidence>
<dbReference type="Pfam" id="PF21981">
    <property type="entry name" value="RecX_HTH3"/>
    <property type="match status" value="1"/>
</dbReference>
<dbReference type="AlphaFoldDB" id="A0A853GU80"/>
<dbReference type="Pfam" id="PF02631">
    <property type="entry name" value="RecX_HTH2"/>
    <property type="match status" value="1"/>
</dbReference>
<comment type="caution">
    <text evidence="10">The sequence shown here is derived from an EMBL/GenBank/DDBJ whole genome shotgun (WGS) entry which is preliminary data.</text>
</comment>
<keyword evidence="4 5" id="KW-0963">Cytoplasm</keyword>
<name>A0A853GU80_9BURK</name>
<protein>
    <recommendedName>
        <fullName evidence="3 5">Regulatory protein RecX</fullName>
    </recommendedName>
</protein>
<evidence type="ECO:0000259" key="7">
    <source>
        <dbReference type="Pfam" id="PF02631"/>
    </source>
</evidence>
<sequence>MPSNDDDFETLSPDNAKAGAPKKAGPSLKARAIGYLSRREHSRRELSRKLAPFTDDPHEIESLLNQLERENWLSNERFAQSLLNRRASRQGASRILSELRQHGVDDTAIASMGQQLQDTEFERARAVWERKFGQPPKNAKDYARQYRFLASRGFAAECLRRILGDIPYGSD</sequence>
<evidence type="ECO:0000256" key="1">
    <source>
        <dbReference type="ARBA" id="ARBA00004496"/>
    </source>
</evidence>
<evidence type="ECO:0000256" key="6">
    <source>
        <dbReference type="SAM" id="MobiDB-lite"/>
    </source>
</evidence>
<dbReference type="PANTHER" id="PTHR33602:SF1">
    <property type="entry name" value="REGULATORY PROTEIN RECX FAMILY PROTEIN"/>
    <property type="match status" value="1"/>
</dbReference>
<feature type="region of interest" description="Disordered" evidence="6">
    <location>
        <begin position="1"/>
        <end position="29"/>
    </location>
</feature>
<comment type="subcellular location">
    <subcellularLocation>
        <location evidence="1 5">Cytoplasm</location>
    </subcellularLocation>
</comment>
<accession>A0A853GU80</accession>
<comment type="function">
    <text evidence="5">Modulates RecA activity.</text>
</comment>
<dbReference type="InterPro" id="IPR053924">
    <property type="entry name" value="RecX_HTH_2nd"/>
</dbReference>
<evidence type="ECO:0000256" key="5">
    <source>
        <dbReference type="HAMAP-Rule" id="MF_01114"/>
    </source>
</evidence>
<dbReference type="Gene3D" id="1.10.10.10">
    <property type="entry name" value="Winged helix-like DNA-binding domain superfamily/Winged helix DNA-binding domain"/>
    <property type="match status" value="3"/>
</dbReference>
<feature type="compositionally biased region" description="Low complexity" evidence="6">
    <location>
        <begin position="16"/>
        <end position="26"/>
    </location>
</feature>
<dbReference type="InterPro" id="IPR003783">
    <property type="entry name" value="Regulatory_RecX"/>
</dbReference>
<dbReference type="PANTHER" id="PTHR33602">
    <property type="entry name" value="REGULATORY PROTEIN RECX FAMILY PROTEIN"/>
    <property type="match status" value="1"/>
</dbReference>
<proteinExistence type="inferred from homology"/>
<evidence type="ECO:0000256" key="2">
    <source>
        <dbReference type="ARBA" id="ARBA00009695"/>
    </source>
</evidence>
<dbReference type="GO" id="GO:0005737">
    <property type="term" value="C:cytoplasm"/>
    <property type="evidence" value="ECO:0007669"/>
    <property type="project" value="UniProtKB-SubCell"/>
</dbReference>
<keyword evidence="11" id="KW-1185">Reference proteome</keyword>
<dbReference type="NCBIfam" id="NF001055">
    <property type="entry name" value="PRK00117.2-5"/>
    <property type="match status" value="1"/>
</dbReference>
<dbReference type="OrthoDB" id="5295441at2"/>
<evidence type="ECO:0000259" key="8">
    <source>
        <dbReference type="Pfam" id="PF21981"/>
    </source>
</evidence>
<dbReference type="EMBL" id="JACCEV010000002">
    <property type="protein sequence ID" value="NYT85821.1"/>
    <property type="molecule type" value="Genomic_DNA"/>
</dbReference>
<dbReference type="InterPro" id="IPR036388">
    <property type="entry name" value="WH-like_DNA-bd_sf"/>
</dbReference>
<evidence type="ECO:0000313" key="10">
    <source>
        <dbReference type="EMBL" id="NYT85821.1"/>
    </source>
</evidence>
<comment type="similarity">
    <text evidence="2 5">Belongs to the RecX family.</text>
</comment>
<evidence type="ECO:0000256" key="4">
    <source>
        <dbReference type="ARBA" id="ARBA00022490"/>
    </source>
</evidence>
<feature type="domain" description="RecX second three-helical" evidence="7">
    <location>
        <begin position="76"/>
        <end position="110"/>
    </location>
</feature>